<evidence type="ECO:0000256" key="6">
    <source>
        <dbReference type="ARBA" id="ARBA00023136"/>
    </source>
</evidence>
<reference evidence="9" key="2">
    <citation type="submission" date="2020-09" db="EMBL/GenBank/DDBJ databases">
        <authorList>
            <person name="Sun Q."/>
            <person name="Zhou Y."/>
        </authorList>
    </citation>
    <scope>NUCLEOTIDE SEQUENCE</scope>
    <source>
        <strain evidence="9">CGMCC 1.15725</strain>
    </source>
</reference>
<accession>A0A8J2YSQ0</accession>
<feature type="transmembrane region" description="Helical" evidence="7">
    <location>
        <begin position="101"/>
        <end position="122"/>
    </location>
</feature>
<feature type="domain" description="TRAP C4-dicarboxylate transport system permease DctM subunit" evidence="8">
    <location>
        <begin position="10"/>
        <end position="414"/>
    </location>
</feature>
<feature type="transmembrane region" description="Helical" evidence="7">
    <location>
        <begin position="134"/>
        <end position="157"/>
    </location>
</feature>
<keyword evidence="10" id="KW-1185">Reference proteome</keyword>
<feature type="transmembrane region" description="Helical" evidence="7">
    <location>
        <begin position="354"/>
        <end position="379"/>
    </location>
</feature>
<feature type="transmembrane region" description="Helical" evidence="7">
    <location>
        <begin position="239"/>
        <end position="258"/>
    </location>
</feature>
<feature type="transmembrane region" description="Helical" evidence="7">
    <location>
        <begin position="311"/>
        <end position="342"/>
    </location>
</feature>
<dbReference type="GO" id="GO:0022857">
    <property type="term" value="F:transmembrane transporter activity"/>
    <property type="evidence" value="ECO:0007669"/>
    <property type="project" value="UniProtKB-UniRule"/>
</dbReference>
<evidence type="ECO:0000256" key="1">
    <source>
        <dbReference type="ARBA" id="ARBA00004429"/>
    </source>
</evidence>
<feature type="transmembrane region" description="Helical" evidence="7">
    <location>
        <begin position="270"/>
        <end position="291"/>
    </location>
</feature>
<proteinExistence type="inferred from homology"/>
<feature type="transmembrane region" description="Helical" evidence="7">
    <location>
        <begin position="169"/>
        <end position="190"/>
    </location>
</feature>
<dbReference type="GO" id="GO:0005886">
    <property type="term" value="C:plasma membrane"/>
    <property type="evidence" value="ECO:0007669"/>
    <property type="project" value="UniProtKB-SubCell"/>
</dbReference>
<keyword evidence="6 7" id="KW-0472">Membrane</keyword>
<dbReference type="InterPro" id="IPR004681">
    <property type="entry name" value="TRAP_DctM"/>
</dbReference>
<comment type="subunit">
    <text evidence="7">The complex comprises the extracytoplasmic solute receptor protein and the two transmembrane proteins.</text>
</comment>
<evidence type="ECO:0000256" key="7">
    <source>
        <dbReference type="RuleBase" id="RU369079"/>
    </source>
</evidence>
<comment type="function">
    <text evidence="7">Part of the tripartite ATP-independent periplasmic (TRAP) transport system.</text>
</comment>
<dbReference type="InterPro" id="IPR010656">
    <property type="entry name" value="DctM"/>
</dbReference>
<comment type="caution">
    <text evidence="9">The sequence shown here is derived from an EMBL/GenBank/DDBJ whole genome shotgun (WGS) entry which is preliminary data.</text>
</comment>
<comment type="similarity">
    <text evidence="7">Belongs to the TRAP transporter large permease family.</text>
</comment>
<feature type="transmembrane region" description="Helical" evidence="7">
    <location>
        <begin position="399"/>
        <end position="424"/>
    </location>
</feature>
<dbReference type="PANTHER" id="PTHR33362:SF5">
    <property type="entry name" value="C4-DICARBOXYLATE TRAP TRANSPORTER LARGE PERMEASE PROTEIN DCTM"/>
    <property type="match status" value="1"/>
</dbReference>
<protein>
    <recommendedName>
        <fullName evidence="7">TRAP transporter large permease protein</fullName>
    </recommendedName>
</protein>
<evidence type="ECO:0000313" key="9">
    <source>
        <dbReference type="EMBL" id="GGF11012.1"/>
    </source>
</evidence>
<dbReference type="EMBL" id="BMJQ01000003">
    <property type="protein sequence ID" value="GGF11012.1"/>
    <property type="molecule type" value="Genomic_DNA"/>
</dbReference>
<gene>
    <name evidence="9" type="primary">dctM</name>
    <name evidence="9" type="ORF">GCM10011611_15810</name>
</gene>
<keyword evidence="3 7" id="KW-0997">Cell inner membrane</keyword>
<comment type="subcellular location">
    <subcellularLocation>
        <location evidence="1 7">Cell inner membrane</location>
        <topology evidence="1 7">Multi-pass membrane protein</topology>
    </subcellularLocation>
</comment>
<dbReference type="NCBIfam" id="TIGR00786">
    <property type="entry name" value="dctM"/>
    <property type="match status" value="1"/>
</dbReference>
<organism evidence="9 10">
    <name type="scientific">Aliidongia dinghuensis</name>
    <dbReference type="NCBI Taxonomy" id="1867774"/>
    <lineage>
        <taxon>Bacteria</taxon>
        <taxon>Pseudomonadati</taxon>
        <taxon>Pseudomonadota</taxon>
        <taxon>Alphaproteobacteria</taxon>
        <taxon>Rhodospirillales</taxon>
        <taxon>Dongiaceae</taxon>
        <taxon>Aliidongia</taxon>
    </lineage>
</organism>
<feature type="transmembrane region" description="Helical" evidence="7">
    <location>
        <begin position="211"/>
        <end position="233"/>
    </location>
</feature>
<sequence length="425" mass="44929">MSLVLGVLPVALLLLGFPIFLVLLTAVIATLLLFMHTPLSILHQTLFGAVNAYTLLAVPFFIFTGELMGRGSVAQRLVNFVNAGVGRVPGGLGVTTVCSSALFGAMSGLSAASVATIGRAMLPALMKAGYPMRFSAGLLTSMGAIDVVIPPSIPLLVYGTAAQESVPRLYAAGIIPALLLTFLLCAYVVWYCWRNGIGGDKDFVLSELGRAAARGVTALGAPVIIFGGIYGGVFTPTEAAAVACVYAAGVPMLIYRELGWRDVFDCAETTAVFTGQILVIVACAVLFGWVLTVNQIPAELTHWLTGMHLPVWSLLLAINILLLLVGSFMDGISAILLLTPLLVPLMKAVGVDPVHFGIIFAVNLGIGLFHPPFGINIFVAQTVLRLPLNMIYRGIVPFVFVYLVGLAIITYVPAVSLAGVHWLIH</sequence>
<keyword evidence="2" id="KW-1003">Cell membrane</keyword>
<feature type="transmembrane region" description="Helical" evidence="7">
    <location>
        <begin position="6"/>
        <end position="34"/>
    </location>
</feature>
<dbReference type="Pfam" id="PF06808">
    <property type="entry name" value="DctM"/>
    <property type="match status" value="1"/>
</dbReference>
<evidence type="ECO:0000256" key="2">
    <source>
        <dbReference type="ARBA" id="ARBA00022475"/>
    </source>
</evidence>
<keyword evidence="7" id="KW-0813">Transport</keyword>
<evidence type="ECO:0000259" key="8">
    <source>
        <dbReference type="Pfam" id="PF06808"/>
    </source>
</evidence>
<evidence type="ECO:0000256" key="3">
    <source>
        <dbReference type="ARBA" id="ARBA00022519"/>
    </source>
</evidence>
<evidence type="ECO:0000313" key="10">
    <source>
        <dbReference type="Proteomes" id="UP000646365"/>
    </source>
</evidence>
<reference evidence="9" key="1">
    <citation type="journal article" date="2014" name="Int. J. Syst. Evol. Microbiol.">
        <title>Complete genome sequence of Corynebacterium casei LMG S-19264T (=DSM 44701T), isolated from a smear-ripened cheese.</title>
        <authorList>
            <consortium name="US DOE Joint Genome Institute (JGI-PGF)"/>
            <person name="Walter F."/>
            <person name="Albersmeier A."/>
            <person name="Kalinowski J."/>
            <person name="Ruckert C."/>
        </authorList>
    </citation>
    <scope>NUCLEOTIDE SEQUENCE</scope>
    <source>
        <strain evidence="9">CGMCC 1.15725</strain>
    </source>
</reference>
<evidence type="ECO:0000256" key="4">
    <source>
        <dbReference type="ARBA" id="ARBA00022692"/>
    </source>
</evidence>
<keyword evidence="4 7" id="KW-0812">Transmembrane</keyword>
<dbReference type="PIRSF" id="PIRSF006066">
    <property type="entry name" value="HI0050"/>
    <property type="match status" value="1"/>
</dbReference>
<evidence type="ECO:0000256" key="5">
    <source>
        <dbReference type="ARBA" id="ARBA00022989"/>
    </source>
</evidence>
<keyword evidence="5 7" id="KW-1133">Transmembrane helix</keyword>
<feature type="transmembrane region" description="Helical" evidence="7">
    <location>
        <begin position="46"/>
        <end position="63"/>
    </location>
</feature>
<dbReference type="PANTHER" id="PTHR33362">
    <property type="entry name" value="SIALIC ACID TRAP TRANSPORTER PERMEASE PROTEIN SIAT-RELATED"/>
    <property type="match status" value="1"/>
</dbReference>
<name>A0A8J2YSQ0_9PROT</name>
<dbReference type="AlphaFoldDB" id="A0A8J2YSQ0"/>
<dbReference type="RefSeq" id="WP_189044306.1">
    <property type="nucleotide sequence ID" value="NZ_BMJQ01000003.1"/>
</dbReference>
<dbReference type="Proteomes" id="UP000646365">
    <property type="component" value="Unassembled WGS sequence"/>
</dbReference>